<dbReference type="AlphaFoldDB" id="U3BKU2"/>
<feature type="transmembrane region" description="Helical" evidence="1">
    <location>
        <begin position="167"/>
        <end position="185"/>
    </location>
</feature>
<keyword evidence="1" id="KW-0472">Membrane</keyword>
<dbReference type="STRING" id="1219065.VPR01S_07_00470"/>
<reference evidence="2 3" key="1">
    <citation type="submission" date="2013-09" db="EMBL/GenBank/DDBJ databases">
        <title>Whole genome shotgun sequence of Vibrio proteolyticus NBRC 13287.</title>
        <authorList>
            <person name="Isaki S."/>
            <person name="Hosoyama A."/>
            <person name="Numata M."/>
            <person name="Hashimoto M."/>
            <person name="Hosoyama Y."/>
            <person name="Tsuchikane K."/>
            <person name="Noguchi M."/>
            <person name="Hirakata S."/>
            <person name="Ichikawa N."/>
            <person name="Ohji S."/>
            <person name="Yamazoe A."/>
            <person name="Fujita N."/>
        </authorList>
    </citation>
    <scope>NUCLEOTIDE SEQUENCE [LARGE SCALE GENOMIC DNA]</scope>
    <source>
        <strain evidence="2 3">NBRC 13287</strain>
    </source>
</reference>
<name>U3BKU2_VIBPR</name>
<dbReference type="Proteomes" id="UP000016570">
    <property type="component" value="Unassembled WGS sequence"/>
</dbReference>
<feature type="transmembrane region" description="Helical" evidence="1">
    <location>
        <begin position="122"/>
        <end position="147"/>
    </location>
</feature>
<feature type="transmembrane region" description="Helical" evidence="1">
    <location>
        <begin position="88"/>
        <end position="110"/>
    </location>
</feature>
<gene>
    <name evidence="2" type="ORF">VPR01S_07_00470</name>
</gene>
<feature type="transmembrane region" description="Helical" evidence="1">
    <location>
        <begin position="366"/>
        <end position="386"/>
    </location>
</feature>
<proteinExistence type="predicted"/>
<dbReference type="RefSeq" id="WP_021705223.1">
    <property type="nucleotide sequence ID" value="NZ_BATJ01000007.1"/>
</dbReference>
<feature type="transmembrane region" description="Helical" evidence="1">
    <location>
        <begin position="33"/>
        <end position="51"/>
    </location>
</feature>
<keyword evidence="3" id="KW-1185">Reference proteome</keyword>
<feature type="transmembrane region" description="Helical" evidence="1">
    <location>
        <begin position="245"/>
        <end position="271"/>
    </location>
</feature>
<feature type="transmembrane region" description="Helical" evidence="1">
    <location>
        <begin position="435"/>
        <end position="454"/>
    </location>
</feature>
<accession>U3BKU2</accession>
<evidence type="ECO:0000313" key="2">
    <source>
        <dbReference type="EMBL" id="GAD67248.1"/>
    </source>
</evidence>
<organism evidence="2 3">
    <name type="scientific">Vibrio proteolyticus NBRC 13287</name>
    <dbReference type="NCBI Taxonomy" id="1219065"/>
    <lineage>
        <taxon>Bacteria</taxon>
        <taxon>Pseudomonadati</taxon>
        <taxon>Pseudomonadota</taxon>
        <taxon>Gammaproteobacteria</taxon>
        <taxon>Vibrionales</taxon>
        <taxon>Vibrionaceae</taxon>
        <taxon>Vibrio</taxon>
    </lineage>
</organism>
<feature type="transmembrane region" description="Helical" evidence="1">
    <location>
        <begin position="7"/>
        <end position="27"/>
    </location>
</feature>
<sequence>MTLNNGLFLQLYTFATLVACGLIQYFIGIGAVLWLPFILAFLMLGLLMMQTRYSAFALDPQELATMTLFVGFFAMAVISTVLQSGLTVTIVGLKNELALSLVMLCMLLGFCRESQLYRVTKALYWVFYLQFPVIAYQILVVVPQRVAFKGEYEKWDSVVGTFGGDPMGGGNTAAMGLFCMLIMLLKLSEYKHGVASKKSTALHIGAAFLLCIVGEVKFVILISPLLLAFVWFAPSYVAGMKRYDLKMMLAIIGGVFSLIAIAIAILAASYVSSLGADPTTSALDIFITSLDYIFDPNYVMPSGELGRLTTLFFWFNNSDLYGLPSQLFGYGLNATNHGSSVAPGFLNIVFNLLLDSTSLSMMLWEIGLFGTLFYVMTVLYAVQIAFPRPLLASQELNHTDKQLLSWQPAYIAFIFAGLLSLPYSQILMLTPMYQFLFYFSLGAILVIRKSVLTASTQ</sequence>
<evidence type="ECO:0000313" key="3">
    <source>
        <dbReference type="Proteomes" id="UP000016570"/>
    </source>
</evidence>
<keyword evidence="1" id="KW-1133">Transmembrane helix</keyword>
<keyword evidence="1" id="KW-0812">Transmembrane</keyword>
<evidence type="ECO:0000256" key="1">
    <source>
        <dbReference type="SAM" id="Phobius"/>
    </source>
</evidence>
<feature type="transmembrane region" description="Helical" evidence="1">
    <location>
        <begin position="63"/>
        <end position="82"/>
    </location>
</feature>
<protein>
    <recommendedName>
        <fullName evidence="4">Capsular biosynthesis protein</fullName>
    </recommendedName>
</protein>
<feature type="transmembrane region" description="Helical" evidence="1">
    <location>
        <begin position="406"/>
        <end position="423"/>
    </location>
</feature>
<comment type="caution">
    <text evidence="2">The sequence shown here is derived from an EMBL/GenBank/DDBJ whole genome shotgun (WGS) entry which is preliminary data.</text>
</comment>
<dbReference type="eggNOG" id="ENOG502Z8SK">
    <property type="taxonomic scope" value="Bacteria"/>
</dbReference>
<feature type="transmembrane region" description="Helical" evidence="1">
    <location>
        <begin position="206"/>
        <end position="233"/>
    </location>
</feature>
<evidence type="ECO:0008006" key="4">
    <source>
        <dbReference type="Google" id="ProtNLM"/>
    </source>
</evidence>
<dbReference type="EMBL" id="BATJ01000007">
    <property type="protein sequence ID" value="GAD67248.1"/>
    <property type="molecule type" value="Genomic_DNA"/>
</dbReference>